<accession>A0A9P5Z936</accession>
<feature type="domain" description="HTH myb-type" evidence="4">
    <location>
        <begin position="471"/>
        <end position="525"/>
    </location>
</feature>
<feature type="region of interest" description="Disordered" evidence="1">
    <location>
        <begin position="549"/>
        <end position="601"/>
    </location>
</feature>
<dbReference type="AlphaFoldDB" id="A0A9P5Z936"/>
<feature type="region of interest" description="Disordered" evidence="1">
    <location>
        <begin position="367"/>
        <end position="397"/>
    </location>
</feature>
<dbReference type="SMART" id="SM00717">
    <property type="entry name" value="SANT"/>
    <property type="match status" value="1"/>
</dbReference>
<evidence type="ECO:0000259" key="3">
    <source>
        <dbReference type="PROSITE" id="PS51293"/>
    </source>
</evidence>
<evidence type="ECO:0000313" key="5">
    <source>
        <dbReference type="EMBL" id="KAF9481666.1"/>
    </source>
</evidence>
<evidence type="ECO:0008006" key="7">
    <source>
        <dbReference type="Google" id="ProtNLM"/>
    </source>
</evidence>
<dbReference type="InterPro" id="IPR039467">
    <property type="entry name" value="TFIIIB_B''_Myb"/>
</dbReference>
<dbReference type="InterPro" id="IPR009057">
    <property type="entry name" value="Homeodomain-like_sf"/>
</dbReference>
<dbReference type="GO" id="GO:0070898">
    <property type="term" value="P:RNA polymerase III preinitiation complex assembly"/>
    <property type="evidence" value="ECO:0007669"/>
    <property type="project" value="TreeGrafter"/>
</dbReference>
<feature type="domain" description="Myb-like" evidence="2">
    <location>
        <begin position="471"/>
        <end position="518"/>
    </location>
</feature>
<dbReference type="PROSITE" id="PS51293">
    <property type="entry name" value="SANT"/>
    <property type="match status" value="1"/>
</dbReference>
<reference evidence="5" key="1">
    <citation type="submission" date="2020-11" db="EMBL/GenBank/DDBJ databases">
        <authorList>
            <consortium name="DOE Joint Genome Institute"/>
            <person name="Ahrendt S."/>
            <person name="Riley R."/>
            <person name="Andreopoulos W."/>
            <person name="Labutti K."/>
            <person name="Pangilinan J."/>
            <person name="Ruiz-Duenas F.J."/>
            <person name="Barrasa J.M."/>
            <person name="Sanchez-Garcia M."/>
            <person name="Camarero S."/>
            <person name="Miyauchi S."/>
            <person name="Serrano A."/>
            <person name="Linde D."/>
            <person name="Babiker R."/>
            <person name="Drula E."/>
            <person name="Ayuso-Fernandez I."/>
            <person name="Pacheco R."/>
            <person name="Padilla G."/>
            <person name="Ferreira P."/>
            <person name="Barriuso J."/>
            <person name="Kellner H."/>
            <person name="Castanera R."/>
            <person name="Alfaro M."/>
            <person name="Ramirez L."/>
            <person name="Pisabarro A.G."/>
            <person name="Kuo A."/>
            <person name="Tritt A."/>
            <person name="Lipzen A."/>
            <person name="He G."/>
            <person name="Yan M."/>
            <person name="Ng V."/>
            <person name="Cullen D."/>
            <person name="Martin F."/>
            <person name="Rosso M.-N."/>
            <person name="Henrissat B."/>
            <person name="Hibbett D."/>
            <person name="Martinez A.T."/>
            <person name="Grigoriev I.V."/>
        </authorList>
    </citation>
    <scope>NUCLEOTIDE SEQUENCE</scope>
    <source>
        <strain evidence="5">CIRM-BRFM 674</strain>
    </source>
</reference>
<name>A0A9P5Z936_9AGAR</name>
<evidence type="ECO:0000259" key="4">
    <source>
        <dbReference type="PROSITE" id="PS51294"/>
    </source>
</evidence>
<dbReference type="PANTHER" id="PTHR22929">
    <property type="entry name" value="RNA POLYMERASE III TRANSCRIPTION INITIATION FACTOR B"/>
    <property type="match status" value="1"/>
</dbReference>
<dbReference type="EMBL" id="MU155175">
    <property type="protein sequence ID" value="KAF9481666.1"/>
    <property type="molecule type" value="Genomic_DNA"/>
</dbReference>
<dbReference type="GO" id="GO:0000126">
    <property type="term" value="C:transcription factor TFIIIB complex"/>
    <property type="evidence" value="ECO:0007669"/>
    <property type="project" value="TreeGrafter"/>
</dbReference>
<feature type="compositionally biased region" description="Polar residues" evidence="1">
    <location>
        <begin position="208"/>
        <end position="227"/>
    </location>
</feature>
<sequence length="613" mass="66261">MTSRVQKGSTVFRPVVKSRNRAAPGPSRQSSVAVDQSRGPATNHVLPGAEFFPPSLPTSSPVITPVVSSQDRHAVVVEQETMLSISRETLQQETPAMDVNTLPTSEAIKARNPSVPSIVGPSSSKARGRSAVPTVIATPRSFPSLPRQPFVPTFQSSYDKDAPSIATLVSDHVSNQPGSSQSSSTIIVSSSNITTTTTVAIADTIAPSSSFESTRPQGTLMDSNSLPTIPADQEAPPAKEITRKRKVSDGSVKKTKKRKESQGDTEDIENSQDAAPKKARSRASSRASSSTPRPRKRAPSAPPYDPDADPGEDLDPTTVTMAALCNDTGQGRVSRKAAEILSNHAAWKIKNREKRARMKQLMEAKKYGREEELEENENPVQEETAAAASNEAGPSNPTTAAIVDDTGSGFDYTQDLTTSRYNVQIRIGPNGETIIDEESLVVDRAENDGTENYTHVVESDQTKFVNSGTYGKRYRGSRWSAEETELFYDALAQYGENYELIAYVLPGRDRKSCKNKFKVEDKRNHARINHCLDNSVPVDMTTLSRMTGKDFSGPVPEIRVPAPPPLPAPAEDTTSAAAIPESPARLKKRSRSRSRGGLDSGVVVVGDAETFEI</sequence>
<feature type="region of interest" description="Disordered" evidence="1">
    <location>
        <begin position="1"/>
        <end position="54"/>
    </location>
</feature>
<dbReference type="InterPro" id="IPR001005">
    <property type="entry name" value="SANT/Myb"/>
</dbReference>
<gene>
    <name evidence="5" type="ORF">BDN70DRAFT_875968</name>
</gene>
<evidence type="ECO:0000256" key="1">
    <source>
        <dbReference type="SAM" id="MobiDB-lite"/>
    </source>
</evidence>
<keyword evidence="6" id="KW-1185">Reference proteome</keyword>
<dbReference type="Proteomes" id="UP000807469">
    <property type="component" value="Unassembled WGS sequence"/>
</dbReference>
<feature type="domain" description="SANT" evidence="3">
    <location>
        <begin position="477"/>
        <end position="525"/>
    </location>
</feature>
<dbReference type="GO" id="GO:0001156">
    <property type="term" value="F:TFIIIC-class transcription factor complex binding"/>
    <property type="evidence" value="ECO:0007669"/>
    <property type="project" value="TreeGrafter"/>
</dbReference>
<dbReference type="SUPFAM" id="SSF46689">
    <property type="entry name" value="Homeodomain-like"/>
    <property type="match status" value="1"/>
</dbReference>
<dbReference type="OrthoDB" id="272624at2759"/>
<organism evidence="5 6">
    <name type="scientific">Pholiota conissans</name>
    <dbReference type="NCBI Taxonomy" id="109636"/>
    <lineage>
        <taxon>Eukaryota</taxon>
        <taxon>Fungi</taxon>
        <taxon>Dikarya</taxon>
        <taxon>Basidiomycota</taxon>
        <taxon>Agaricomycotina</taxon>
        <taxon>Agaricomycetes</taxon>
        <taxon>Agaricomycetidae</taxon>
        <taxon>Agaricales</taxon>
        <taxon>Agaricineae</taxon>
        <taxon>Strophariaceae</taxon>
        <taxon>Pholiota</taxon>
    </lineage>
</organism>
<dbReference type="Gene3D" id="1.10.10.60">
    <property type="entry name" value="Homeodomain-like"/>
    <property type="match status" value="1"/>
</dbReference>
<dbReference type="InterPro" id="IPR017884">
    <property type="entry name" value="SANT_dom"/>
</dbReference>
<dbReference type="Pfam" id="PF15963">
    <property type="entry name" value="Myb_DNA-bind_7"/>
    <property type="match status" value="1"/>
</dbReference>
<dbReference type="CDD" id="cd00167">
    <property type="entry name" value="SANT"/>
    <property type="match status" value="1"/>
</dbReference>
<feature type="compositionally biased region" description="Acidic residues" evidence="1">
    <location>
        <begin position="306"/>
        <end position="315"/>
    </location>
</feature>
<dbReference type="PROSITE" id="PS51294">
    <property type="entry name" value="HTH_MYB"/>
    <property type="match status" value="1"/>
</dbReference>
<dbReference type="PANTHER" id="PTHR22929:SF0">
    <property type="entry name" value="TRANSCRIPTION FACTOR TFIIIB COMPONENT B'' HOMOLOG"/>
    <property type="match status" value="1"/>
</dbReference>
<proteinExistence type="predicted"/>
<evidence type="ECO:0000313" key="6">
    <source>
        <dbReference type="Proteomes" id="UP000807469"/>
    </source>
</evidence>
<dbReference type="PROSITE" id="PS50090">
    <property type="entry name" value="MYB_LIKE"/>
    <property type="match status" value="1"/>
</dbReference>
<dbReference type="InterPro" id="IPR017930">
    <property type="entry name" value="Myb_dom"/>
</dbReference>
<protein>
    <recommendedName>
        <fullName evidence="7">Myb-like domain-containing protein</fullName>
    </recommendedName>
</protein>
<evidence type="ECO:0000259" key="2">
    <source>
        <dbReference type="PROSITE" id="PS50090"/>
    </source>
</evidence>
<comment type="caution">
    <text evidence="5">The sequence shown here is derived from an EMBL/GenBank/DDBJ whole genome shotgun (WGS) entry which is preliminary data.</text>
</comment>
<feature type="compositionally biased region" description="Basic residues" evidence="1">
    <location>
        <begin position="585"/>
        <end position="594"/>
    </location>
</feature>
<feature type="region of interest" description="Disordered" evidence="1">
    <location>
        <begin position="208"/>
        <end position="317"/>
    </location>
</feature>